<keyword evidence="8" id="KW-0862">Zinc</keyword>
<evidence type="ECO:0000259" key="14">
    <source>
        <dbReference type="Pfam" id="PF01435"/>
    </source>
</evidence>
<evidence type="ECO:0000256" key="9">
    <source>
        <dbReference type="ARBA" id="ARBA00022989"/>
    </source>
</evidence>
<evidence type="ECO:0000256" key="8">
    <source>
        <dbReference type="ARBA" id="ARBA00022833"/>
    </source>
</evidence>
<dbReference type="InterPro" id="IPR050083">
    <property type="entry name" value="HtpX_protease"/>
</dbReference>
<evidence type="ECO:0000256" key="10">
    <source>
        <dbReference type="ARBA" id="ARBA00023049"/>
    </source>
</evidence>
<comment type="subcellular location">
    <subcellularLocation>
        <location evidence="2">Cell membrane</location>
        <topology evidence="2">Multi-pass membrane protein</topology>
    </subcellularLocation>
</comment>
<evidence type="ECO:0000256" key="4">
    <source>
        <dbReference type="ARBA" id="ARBA00022670"/>
    </source>
</evidence>
<feature type="transmembrane region" description="Helical" evidence="13">
    <location>
        <begin position="574"/>
        <end position="594"/>
    </location>
</feature>
<dbReference type="GO" id="GO:0004222">
    <property type="term" value="F:metalloendopeptidase activity"/>
    <property type="evidence" value="ECO:0007669"/>
    <property type="project" value="InterPro"/>
</dbReference>
<keyword evidence="10" id="KW-0482">Metalloprotease</keyword>
<evidence type="ECO:0000256" key="5">
    <source>
        <dbReference type="ARBA" id="ARBA00022692"/>
    </source>
</evidence>
<feature type="compositionally biased region" description="Low complexity" evidence="12">
    <location>
        <begin position="116"/>
        <end position="140"/>
    </location>
</feature>
<dbReference type="AlphaFoldDB" id="A0A1Z4JCS1"/>
<dbReference type="GO" id="GO:0046872">
    <property type="term" value="F:metal ion binding"/>
    <property type="evidence" value="ECO:0007669"/>
    <property type="project" value="UniProtKB-KW"/>
</dbReference>
<evidence type="ECO:0000313" key="16">
    <source>
        <dbReference type="Proteomes" id="UP000217895"/>
    </source>
</evidence>
<evidence type="ECO:0000256" key="13">
    <source>
        <dbReference type="SAM" id="Phobius"/>
    </source>
</evidence>
<evidence type="ECO:0000256" key="1">
    <source>
        <dbReference type="ARBA" id="ARBA00001947"/>
    </source>
</evidence>
<keyword evidence="6" id="KW-0479">Metal-binding</keyword>
<feature type="transmembrane region" description="Helical" evidence="13">
    <location>
        <begin position="335"/>
        <end position="352"/>
    </location>
</feature>
<dbReference type="InterPro" id="IPR001915">
    <property type="entry name" value="Peptidase_M48"/>
</dbReference>
<keyword evidence="11 13" id="KW-0472">Membrane</keyword>
<keyword evidence="16" id="KW-1185">Reference proteome</keyword>
<dbReference type="EMBL" id="AP018203">
    <property type="protein sequence ID" value="BAY54463.1"/>
    <property type="molecule type" value="Genomic_DNA"/>
</dbReference>
<feature type="transmembrane region" description="Helical" evidence="13">
    <location>
        <begin position="375"/>
        <end position="397"/>
    </location>
</feature>
<feature type="transmembrane region" description="Helical" evidence="13">
    <location>
        <begin position="542"/>
        <end position="562"/>
    </location>
</feature>
<evidence type="ECO:0000256" key="7">
    <source>
        <dbReference type="ARBA" id="ARBA00022801"/>
    </source>
</evidence>
<keyword evidence="4" id="KW-0645">Protease</keyword>
<dbReference type="GO" id="GO:0005886">
    <property type="term" value="C:plasma membrane"/>
    <property type="evidence" value="ECO:0007669"/>
    <property type="project" value="UniProtKB-SubCell"/>
</dbReference>
<feature type="region of interest" description="Disordered" evidence="12">
    <location>
        <begin position="103"/>
        <end position="140"/>
    </location>
</feature>
<sequence length="729" mass="81851">MSSFPESASRLEGLEAGLAALQSENYPGAIAQLSEFLASASDLDQPDALKARIGIIRAKIQSGQTESAIALCQELQHSQNEQARAWATQTIAKLTPVETGFVPIEPKQKTRRKRVQQAQPIQQVQPIQETQESSSASSQAALAQPEKTQHVWQNAGRAQRWQPLRRLNPARLQWAEMGTVVMLFLTLYGVWSAAIAASWFWFRVQRWLNLSPLIPEGEVPALGLGLSLVIAFIASPWILDAILKQFYGLKPLSTAALTRYSAESYRLLQRFSQQQKVPMPKLGILPTQAPISFTYGCFRKFARIVVSQGLFDSLTEEEIAAIYGYELGHIAQWDFIWMSLIAVALQIPYILYQQCAIASDSLKAIRIQNAFSTKLFQVLSAVASIISALSYGFFSLFRYSGLWLSRQRIVYSDRQACNLTGNPNALARALVKIAIATDETIQHEKRTPAVLESFELLSPISYRSATTLASLFKHLPISTLFQWEQANRNRIELMLNQSHSLLGIRLNQLMNYCQEWHITPEFEIDSSVVENRKRNLVELAPWLGLMLGNVIALLLWSIAYLLHSRGIYQLNWLASDYSLFTAFSLIGFGLGMLVRFNRFFPESQTEQTHLIRFLTQPTLTPIDSPKIRLEGRLIGRTGTRNQLGQDLILQTESGLIPLNYCSQFGAIGNLFYRFPIGQPVVVTGWLRRNATPSVDVETLHSRSLLRSGHQTWSVAIAMATILLGLLQIL</sequence>
<dbReference type="Proteomes" id="UP000217895">
    <property type="component" value="Chromosome"/>
</dbReference>
<dbReference type="PANTHER" id="PTHR43221:SF1">
    <property type="entry name" value="PROTEASE HTPX"/>
    <property type="match status" value="1"/>
</dbReference>
<evidence type="ECO:0000313" key="15">
    <source>
        <dbReference type="EMBL" id="BAY54463.1"/>
    </source>
</evidence>
<dbReference type="Gene3D" id="3.30.2010.10">
    <property type="entry name" value="Metalloproteases ('zincins'), catalytic domain"/>
    <property type="match status" value="1"/>
</dbReference>
<organism evidence="15 16">
    <name type="scientific">Leptolyngbya boryana NIES-2135</name>
    <dbReference type="NCBI Taxonomy" id="1973484"/>
    <lineage>
        <taxon>Bacteria</taxon>
        <taxon>Bacillati</taxon>
        <taxon>Cyanobacteriota</taxon>
        <taxon>Cyanophyceae</taxon>
        <taxon>Leptolyngbyales</taxon>
        <taxon>Leptolyngbyaceae</taxon>
        <taxon>Leptolyngbya group</taxon>
        <taxon>Leptolyngbya</taxon>
    </lineage>
</organism>
<evidence type="ECO:0000256" key="11">
    <source>
        <dbReference type="ARBA" id="ARBA00023136"/>
    </source>
</evidence>
<feature type="transmembrane region" description="Helical" evidence="13">
    <location>
        <begin position="222"/>
        <end position="243"/>
    </location>
</feature>
<protein>
    <submittedName>
        <fullName evidence="15">Peptidase M48 Ste24p</fullName>
    </submittedName>
</protein>
<proteinExistence type="predicted"/>
<accession>A0A1Z4JCS1</accession>
<feature type="domain" description="Peptidase M48" evidence="14">
    <location>
        <begin position="266"/>
        <end position="469"/>
    </location>
</feature>
<evidence type="ECO:0000256" key="3">
    <source>
        <dbReference type="ARBA" id="ARBA00022475"/>
    </source>
</evidence>
<evidence type="ECO:0000256" key="12">
    <source>
        <dbReference type="SAM" id="MobiDB-lite"/>
    </source>
</evidence>
<comment type="cofactor">
    <cofactor evidence="1">
        <name>Zn(2+)</name>
        <dbReference type="ChEBI" id="CHEBI:29105"/>
    </cofactor>
</comment>
<keyword evidence="7" id="KW-0378">Hydrolase</keyword>
<dbReference type="GO" id="GO:0006508">
    <property type="term" value="P:proteolysis"/>
    <property type="evidence" value="ECO:0007669"/>
    <property type="project" value="UniProtKB-KW"/>
</dbReference>
<evidence type="ECO:0000256" key="2">
    <source>
        <dbReference type="ARBA" id="ARBA00004651"/>
    </source>
</evidence>
<reference evidence="15 16" key="1">
    <citation type="submission" date="2017-06" db="EMBL/GenBank/DDBJ databases">
        <title>Genome sequencing of cyanobaciteial culture collection at National Institute for Environmental Studies (NIES).</title>
        <authorList>
            <person name="Hirose Y."/>
            <person name="Shimura Y."/>
            <person name="Fujisawa T."/>
            <person name="Nakamura Y."/>
            <person name="Kawachi M."/>
        </authorList>
    </citation>
    <scope>NUCLEOTIDE SEQUENCE [LARGE SCALE GENOMIC DNA]</scope>
    <source>
        <strain evidence="15 16">NIES-2135</strain>
    </source>
</reference>
<feature type="transmembrane region" description="Helical" evidence="13">
    <location>
        <begin position="180"/>
        <end position="202"/>
    </location>
</feature>
<keyword evidence="3" id="KW-1003">Cell membrane</keyword>
<feature type="transmembrane region" description="Helical" evidence="13">
    <location>
        <begin position="711"/>
        <end position="728"/>
    </location>
</feature>
<keyword evidence="5 13" id="KW-0812">Transmembrane</keyword>
<keyword evidence="9 13" id="KW-1133">Transmembrane helix</keyword>
<evidence type="ECO:0000256" key="6">
    <source>
        <dbReference type="ARBA" id="ARBA00022723"/>
    </source>
</evidence>
<dbReference type="PANTHER" id="PTHR43221">
    <property type="entry name" value="PROTEASE HTPX"/>
    <property type="match status" value="1"/>
</dbReference>
<gene>
    <name evidence="15" type="ORF">NIES2135_12800</name>
</gene>
<dbReference type="Pfam" id="PF01435">
    <property type="entry name" value="Peptidase_M48"/>
    <property type="match status" value="1"/>
</dbReference>
<name>A0A1Z4JCS1_LEPBY</name>